<evidence type="ECO:0000313" key="2">
    <source>
        <dbReference type="Proteomes" id="UP000325081"/>
    </source>
</evidence>
<reference evidence="2" key="1">
    <citation type="journal article" date="2019" name="Curr. Biol.">
        <title>Genome Sequence of Striga asiatica Provides Insight into the Evolution of Plant Parasitism.</title>
        <authorList>
            <person name="Yoshida S."/>
            <person name="Kim S."/>
            <person name="Wafula E.K."/>
            <person name="Tanskanen J."/>
            <person name="Kim Y.M."/>
            <person name="Honaas L."/>
            <person name="Yang Z."/>
            <person name="Spallek T."/>
            <person name="Conn C.E."/>
            <person name="Ichihashi Y."/>
            <person name="Cheong K."/>
            <person name="Cui S."/>
            <person name="Der J.P."/>
            <person name="Gundlach H."/>
            <person name="Jiao Y."/>
            <person name="Hori C."/>
            <person name="Ishida J.K."/>
            <person name="Kasahara H."/>
            <person name="Kiba T."/>
            <person name="Kim M.S."/>
            <person name="Koo N."/>
            <person name="Laohavisit A."/>
            <person name="Lee Y.H."/>
            <person name="Lumba S."/>
            <person name="McCourt P."/>
            <person name="Mortimer J.C."/>
            <person name="Mutuku J.M."/>
            <person name="Nomura T."/>
            <person name="Sasaki-Sekimoto Y."/>
            <person name="Seto Y."/>
            <person name="Wang Y."/>
            <person name="Wakatake T."/>
            <person name="Sakakibara H."/>
            <person name="Demura T."/>
            <person name="Yamaguchi S."/>
            <person name="Yoneyama K."/>
            <person name="Manabe R.I."/>
            <person name="Nelson D.C."/>
            <person name="Schulman A.H."/>
            <person name="Timko M.P."/>
            <person name="dePamphilis C.W."/>
            <person name="Choi D."/>
            <person name="Shirasu K."/>
        </authorList>
    </citation>
    <scope>NUCLEOTIDE SEQUENCE [LARGE SCALE GENOMIC DNA]</scope>
    <source>
        <strain evidence="2">cv. UVA1</strain>
    </source>
</reference>
<proteinExistence type="predicted"/>
<protein>
    <submittedName>
        <fullName evidence="1">F-box protein</fullName>
    </submittedName>
</protein>
<accession>A0A5A7RI55</accession>
<gene>
    <name evidence="1" type="ORF">STAS_34580</name>
</gene>
<dbReference type="OrthoDB" id="1867629at2759"/>
<dbReference type="AlphaFoldDB" id="A0A5A7RI55"/>
<name>A0A5A7RI55_STRAF</name>
<organism evidence="1 2">
    <name type="scientific">Striga asiatica</name>
    <name type="common">Asiatic witchweed</name>
    <name type="synonym">Buchnera asiatica</name>
    <dbReference type="NCBI Taxonomy" id="4170"/>
    <lineage>
        <taxon>Eukaryota</taxon>
        <taxon>Viridiplantae</taxon>
        <taxon>Streptophyta</taxon>
        <taxon>Embryophyta</taxon>
        <taxon>Tracheophyta</taxon>
        <taxon>Spermatophyta</taxon>
        <taxon>Magnoliopsida</taxon>
        <taxon>eudicotyledons</taxon>
        <taxon>Gunneridae</taxon>
        <taxon>Pentapetalae</taxon>
        <taxon>asterids</taxon>
        <taxon>lamiids</taxon>
        <taxon>Lamiales</taxon>
        <taxon>Orobanchaceae</taxon>
        <taxon>Buchnereae</taxon>
        <taxon>Striga</taxon>
    </lineage>
</organism>
<comment type="caution">
    <text evidence="1">The sequence shown here is derived from an EMBL/GenBank/DDBJ whole genome shotgun (WGS) entry which is preliminary data.</text>
</comment>
<dbReference type="Proteomes" id="UP000325081">
    <property type="component" value="Unassembled WGS sequence"/>
</dbReference>
<keyword evidence="2" id="KW-1185">Reference proteome</keyword>
<evidence type="ECO:0000313" key="1">
    <source>
        <dbReference type="EMBL" id="GER56839.1"/>
    </source>
</evidence>
<dbReference type="EMBL" id="BKCP01012737">
    <property type="protein sequence ID" value="GER56839.1"/>
    <property type="molecule type" value="Genomic_DNA"/>
</dbReference>
<sequence length="245" mass="28096">MSLNLLSHAKSKFKSFLNLWTTPIIKDESKFLVAQRGPLREVDEEWSHYSIISTRDKFPKLENHLKYPIAKDDHYPSSICNGLLLLLLPGSRVFCTGKMTKPPGEALWNPTTGEFKILPLPPSNFDPRFVKMFYDYFGFGFDSASEDYKDTWSRAVEEMRRLEIWVWDGSWSLVSTLTVPLSVGGLYSLVGTDKLIFLDIKDKLMLFDCATRKLEKIRDLPTCTEADCMEAHVFPFVESYVSLDG</sequence>